<reference evidence="1 2" key="1">
    <citation type="journal article" date="2013" name="Genome Announc.">
        <title>Draft Genome Sequence for Caulobacter sp. Strain OR37, a Bacterium Tolerant to Heavy Metals.</title>
        <authorList>
            <person name="Utturkar S.M."/>
            <person name="Bollmann A."/>
            <person name="Brzoska R.M."/>
            <person name="Klingeman D.M."/>
            <person name="Epstein S.E."/>
            <person name="Palumbo A.V."/>
            <person name="Brown S.D."/>
        </authorList>
    </citation>
    <scope>NUCLEOTIDE SEQUENCE [LARGE SCALE GENOMIC DNA]</scope>
    <source>
        <strain evidence="1 2">OR37</strain>
    </source>
</reference>
<keyword evidence="2" id="KW-1185">Reference proteome</keyword>
<proteinExistence type="predicted"/>
<dbReference type="STRING" id="1292034.OR37_02158"/>
<dbReference type="EMBL" id="APMP01000011">
    <property type="protein sequence ID" value="ENZ81923.1"/>
    <property type="molecule type" value="Genomic_DNA"/>
</dbReference>
<comment type="caution">
    <text evidence="1">The sequence shown here is derived from an EMBL/GenBank/DDBJ whole genome shotgun (WGS) entry which is preliminary data.</text>
</comment>
<gene>
    <name evidence="1" type="ORF">OR37_02158</name>
</gene>
<sequence length="201" mass="21881" precursor="true">MFATLALVAVLAQAAPTAAPSSPDPCAYDRAAMLTLTPDAFDQDVEGGWRALSSRPGCRAAAADLLETYRKAHWGTLTPAELHLNYWHEGQERASLDQRARAKPLLLAGVNPSAPDAYANAFAEYAIGSVAFLDNDRAALQAARDRLAAVPAPKDWPQLAADFRKKFGAEMKWPMNLNVLDHMLACFGRSYDEAYEGCKKK</sequence>
<accession>R0E8V8</accession>
<evidence type="ECO:0000313" key="2">
    <source>
        <dbReference type="Proteomes" id="UP000013063"/>
    </source>
</evidence>
<organism evidence="1 2">
    <name type="scientific">Caulobacter vibrioides OR37</name>
    <dbReference type="NCBI Taxonomy" id="1292034"/>
    <lineage>
        <taxon>Bacteria</taxon>
        <taxon>Pseudomonadati</taxon>
        <taxon>Pseudomonadota</taxon>
        <taxon>Alphaproteobacteria</taxon>
        <taxon>Caulobacterales</taxon>
        <taxon>Caulobacteraceae</taxon>
        <taxon>Caulobacter</taxon>
    </lineage>
</organism>
<protein>
    <submittedName>
        <fullName evidence="1">Uncharacterized protein</fullName>
    </submittedName>
</protein>
<evidence type="ECO:0000313" key="1">
    <source>
        <dbReference type="EMBL" id="ENZ81923.1"/>
    </source>
</evidence>
<dbReference type="eggNOG" id="ENOG5032U4S">
    <property type="taxonomic scope" value="Bacteria"/>
</dbReference>
<dbReference type="Proteomes" id="UP000013063">
    <property type="component" value="Unassembled WGS sequence"/>
</dbReference>
<dbReference type="PATRIC" id="fig|1292034.3.peg.2143"/>
<dbReference type="AlphaFoldDB" id="R0E8V8"/>
<name>R0E8V8_CAUVI</name>
<dbReference type="RefSeq" id="WP_004619480.1">
    <property type="nucleotide sequence ID" value="NZ_APMP01000011.1"/>
</dbReference>